<comment type="caution">
    <text evidence="1">The sequence shown here is derived from an EMBL/GenBank/DDBJ whole genome shotgun (WGS) entry which is preliminary data.</text>
</comment>
<sequence length="431" mass="49143">MFSTELSSDFRQLLDSVKPGFEANLIRAFKNEAVRNQQKTNNNRYIHKMDNILFSVGDTKIELSNLKFPWIPDFRIINMSADFSMLCLDVSLKLGDLRVEGDYETNNLTLQKLLPISNNGKIAVVFRDVTAKGRIGLLIKGDSLVPENYDIKYESAETAITVKYYISSENEIENKINVQHGDTIGGTIWVQLYDILTRLLHLQLAEVVVEFSLTELLIDEDEQLRELAREHSQRANKLLDSLLCTAKDYLVAMNYRSIETPAINVVYRGKLTGVHQGKLTTKEGYIQDLSTLSRLHDLSLYEDRQNLVVYGSLTLREFKHGYDYYSSQFEDTRIEGNIKASVYKNNISIKLTVVKEAERCKTQLETIKLTTIRDIDVDASGLASLTWLSPKLESWVIGHLRHNAVPVLEKYITEAFQQAIDETDCVSLLVD</sequence>
<dbReference type="InterPro" id="IPR038602">
    <property type="entry name" value="Mite_allergen_7_sf"/>
</dbReference>
<dbReference type="Pfam" id="PF16984">
    <property type="entry name" value="Grp7_allergen"/>
    <property type="match status" value="1"/>
</dbReference>
<evidence type="ECO:0000313" key="1">
    <source>
        <dbReference type="EMBL" id="KAJ8923045.1"/>
    </source>
</evidence>
<dbReference type="InterPro" id="IPR020234">
    <property type="entry name" value="Mite_allergen_group-7"/>
</dbReference>
<dbReference type="AlphaFoldDB" id="A0AAV8WAF1"/>
<organism evidence="1 2">
    <name type="scientific">Exocentrus adspersus</name>
    <dbReference type="NCBI Taxonomy" id="1586481"/>
    <lineage>
        <taxon>Eukaryota</taxon>
        <taxon>Metazoa</taxon>
        <taxon>Ecdysozoa</taxon>
        <taxon>Arthropoda</taxon>
        <taxon>Hexapoda</taxon>
        <taxon>Insecta</taxon>
        <taxon>Pterygota</taxon>
        <taxon>Neoptera</taxon>
        <taxon>Endopterygota</taxon>
        <taxon>Coleoptera</taxon>
        <taxon>Polyphaga</taxon>
        <taxon>Cucujiformia</taxon>
        <taxon>Chrysomeloidea</taxon>
        <taxon>Cerambycidae</taxon>
        <taxon>Lamiinae</taxon>
        <taxon>Acanthocinini</taxon>
        <taxon>Exocentrus</taxon>
    </lineage>
</organism>
<reference evidence="1 2" key="1">
    <citation type="journal article" date="2023" name="Insect Mol. Biol.">
        <title>Genome sequencing provides insights into the evolution of gene families encoding plant cell wall-degrading enzymes in longhorned beetles.</title>
        <authorList>
            <person name="Shin N.R."/>
            <person name="Okamura Y."/>
            <person name="Kirsch R."/>
            <person name="Pauchet Y."/>
        </authorList>
    </citation>
    <scope>NUCLEOTIDE SEQUENCE [LARGE SCALE GENOMIC DNA]</scope>
    <source>
        <strain evidence="1">EAD_L_NR</strain>
    </source>
</reference>
<dbReference type="EMBL" id="JANEYG010000005">
    <property type="protein sequence ID" value="KAJ8923045.1"/>
    <property type="molecule type" value="Genomic_DNA"/>
</dbReference>
<dbReference type="Gene3D" id="3.15.10.50">
    <property type="match status" value="1"/>
</dbReference>
<evidence type="ECO:0000313" key="2">
    <source>
        <dbReference type="Proteomes" id="UP001159042"/>
    </source>
</evidence>
<name>A0AAV8WAF1_9CUCU</name>
<dbReference type="Proteomes" id="UP001159042">
    <property type="component" value="Unassembled WGS sequence"/>
</dbReference>
<accession>A0AAV8WAF1</accession>
<protein>
    <submittedName>
        <fullName evidence="1">Uncharacterized protein</fullName>
    </submittedName>
</protein>
<keyword evidence="2" id="KW-1185">Reference proteome</keyword>
<gene>
    <name evidence="1" type="ORF">NQ315_001593</name>
</gene>
<dbReference type="Gene3D" id="3.15.10.30">
    <property type="entry name" value="Haemolymph juvenile hormone binding protein"/>
    <property type="match status" value="1"/>
</dbReference>
<proteinExistence type="predicted"/>
<dbReference type="InterPro" id="IPR038606">
    <property type="entry name" value="To_sf"/>
</dbReference>